<feature type="transmembrane region" description="Helical" evidence="1">
    <location>
        <begin position="58"/>
        <end position="80"/>
    </location>
</feature>
<keyword evidence="1" id="KW-1133">Transmembrane helix</keyword>
<evidence type="ECO:0000313" key="3">
    <source>
        <dbReference type="Proteomes" id="UP000230161"/>
    </source>
</evidence>
<feature type="transmembrane region" description="Helical" evidence="1">
    <location>
        <begin position="24"/>
        <end position="46"/>
    </location>
</feature>
<dbReference type="EMBL" id="PGFB01000005">
    <property type="protein sequence ID" value="PJJ55495.1"/>
    <property type="molecule type" value="Genomic_DNA"/>
</dbReference>
<proteinExistence type="predicted"/>
<name>A0A2M9BC17_9MICO</name>
<keyword evidence="1" id="KW-0472">Membrane</keyword>
<protein>
    <submittedName>
        <fullName evidence="2">Uncharacterized protein</fullName>
    </submittedName>
</protein>
<dbReference type="AlphaFoldDB" id="A0A2M9BC17"/>
<accession>A0A2M9BC17</accession>
<keyword evidence="3" id="KW-1185">Reference proteome</keyword>
<sequence>MTRKTTPRPNKPDDFEARWRKHRLLVRLGQVLIGAGALVAIIHWLAHLEAFGPGQPPGWLDLAAGYPTGLVLVIAGAILAGRKRPTAKS</sequence>
<dbReference type="OrthoDB" id="5072236at2"/>
<organism evidence="2 3">
    <name type="scientific">Compostimonas suwonensis</name>
    <dbReference type="NCBI Taxonomy" id="1048394"/>
    <lineage>
        <taxon>Bacteria</taxon>
        <taxon>Bacillati</taxon>
        <taxon>Actinomycetota</taxon>
        <taxon>Actinomycetes</taxon>
        <taxon>Micrococcales</taxon>
        <taxon>Microbacteriaceae</taxon>
        <taxon>Compostimonas</taxon>
    </lineage>
</organism>
<dbReference type="RefSeq" id="WP_100345619.1">
    <property type="nucleotide sequence ID" value="NZ_PGFB01000005.1"/>
</dbReference>
<evidence type="ECO:0000256" key="1">
    <source>
        <dbReference type="SAM" id="Phobius"/>
    </source>
</evidence>
<reference evidence="2 3" key="1">
    <citation type="submission" date="2017-11" db="EMBL/GenBank/DDBJ databases">
        <title>Genomic Encyclopedia of Archaeal and Bacterial Type Strains, Phase II (KMG-II): From Individual Species to Whole Genera.</title>
        <authorList>
            <person name="Goeker M."/>
        </authorList>
    </citation>
    <scope>NUCLEOTIDE SEQUENCE [LARGE SCALE GENOMIC DNA]</scope>
    <source>
        <strain evidence="2 3">DSM 25625</strain>
    </source>
</reference>
<evidence type="ECO:0000313" key="2">
    <source>
        <dbReference type="EMBL" id="PJJ55495.1"/>
    </source>
</evidence>
<keyword evidence="1" id="KW-0812">Transmembrane</keyword>
<dbReference type="Proteomes" id="UP000230161">
    <property type="component" value="Unassembled WGS sequence"/>
</dbReference>
<comment type="caution">
    <text evidence="2">The sequence shown here is derived from an EMBL/GenBank/DDBJ whole genome shotgun (WGS) entry which is preliminary data.</text>
</comment>
<gene>
    <name evidence="2" type="ORF">CLV54_2839</name>
</gene>